<gene>
    <name evidence="1" type="ORF">E8A74_47945</name>
</gene>
<dbReference type="AlphaFoldDB" id="A0A4U1IL16"/>
<evidence type="ECO:0000313" key="1">
    <source>
        <dbReference type="EMBL" id="TKC94689.1"/>
    </source>
</evidence>
<dbReference type="EMBL" id="SSMQ01000105">
    <property type="protein sequence ID" value="TKC94689.1"/>
    <property type="molecule type" value="Genomic_DNA"/>
</dbReference>
<dbReference type="RefSeq" id="WP_136935904.1">
    <property type="nucleotide sequence ID" value="NZ_SSMQ01000105.1"/>
</dbReference>
<dbReference type="OrthoDB" id="9836203at2"/>
<proteinExistence type="predicted"/>
<protein>
    <submittedName>
        <fullName evidence="1">Uncharacterized protein</fullName>
    </submittedName>
</protein>
<reference evidence="1 2" key="1">
    <citation type="submission" date="2019-04" db="EMBL/GenBank/DDBJ databases">
        <authorList>
            <person name="Li Y."/>
            <person name="Wang J."/>
        </authorList>
    </citation>
    <scope>NUCLEOTIDE SEQUENCE [LARGE SCALE GENOMIC DNA]</scope>
    <source>
        <strain evidence="1 2">DSM 14668</strain>
    </source>
</reference>
<dbReference type="Proteomes" id="UP000309215">
    <property type="component" value="Unassembled WGS sequence"/>
</dbReference>
<keyword evidence="2" id="KW-1185">Reference proteome</keyword>
<organism evidence="1 2">
    <name type="scientific">Polyangium fumosum</name>
    <dbReference type="NCBI Taxonomy" id="889272"/>
    <lineage>
        <taxon>Bacteria</taxon>
        <taxon>Pseudomonadati</taxon>
        <taxon>Myxococcota</taxon>
        <taxon>Polyangia</taxon>
        <taxon>Polyangiales</taxon>
        <taxon>Polyangiaceae</taxon>
        <taxon>Polyangium</taxon>
    </lineage>
</organism>
<evidence type="ECO:0000313" key="2">
    <source>
        <dbReference type="Proteomes" id="UP000309215"/>
    </source>
</evidence>
<accession>A0A4U1IL16</accession>
<sequence length="166" mass="18769">MRTDEPGILERVLVRRYGQPDETYTEGMRAKIWAEGTASVSVLYYSVDWTRPPASEFRVHQPIYGACCGGTLVHNSLKVAMVASTKVFGIYNIGTLGEQIEVKRAMELDPELSFFMDASNVWYFGHKKGRLFVYDAPFDELYERGPIESELEEVMAEWEAAAAPSE</sequence>
<name>A0A4U1IL16_9BACT</name>
<comment type="caution">
    <text evidence="1">The sequence shown here is derived from an EMBL/GenBank/DDBJ whole genome shotgun (WGS) entry which is preliminary data.</text>
</comment>